<proteinExistence type="predicted"/>
<organism evidence="1 2">
    <name type="scientific">Rhodoferax potami</name>
    <dbReference type="NCBI Taxonomy" id="3068338"/>
    <lineage>
        <taxon>Bacteria</taxon>
        <taxon>Pseudomonadati</taxon>
        <taxon>Pseudomonadota</taxon>
        <taxon>Betaproteobacteria</taxon>
        <taxon>Burkholderiales</taxon>
        <taxon>Comamonadaceae</taxon>
        <taxon>Rhodoferax</taxon>
    </lineage>
</organism>
<sequence length="126" mass="14189">MDVVDLNYFQIDCRIREQQLQFLQRQIPSKNDRLLNGLRMTSLSGNIFSALEGTRSENRATFDGKQAAIAENLITAIRRHCPPLKPNTPQCLHLEENMPSGASSGTQCRAKDGRAAITRWEAMTNE</sequence>
<dbReference type="Proteomes" id="UP001321700">
    <property type="component" value="Unassembled WGS sequence"/>
</dbReference>
<accession>A0ABU3KHY7</accession>
<evidence type="ECO:0000313" key="2">
    <source>
        <dbReference type="Proteomes" id="UP001321700"/>
    </source>
</evidence>
<evidence type="ECO:0000313" key="1">
    <source>
        <dbReference type="EMBL" id="MDT7517384.1"/>
    </source>
</evidence>
<comment type="caution">
    <text evidence="1">The sequence shown here is derived from an EMBL/GenBank/DDBJ whole genome shotgun (WGS) entry which is preliminary data.</text>
</comment>
<gene>
    <name evidence="1" type="ORF">RAE19_01270</name>
</gene>
<protein>
    <submittedName>
        <fullName evidence="1">Uncharacterized protein</fullName>
    </submittedName>
</protein>
<keyword evidence="2" id="KW-1185">Reference proteome</keyword>
<reference evidence="1 2" key="1">
    <citation type="submission" date="2023-08" db="EMBL/GenBank/DDBJ databases">
        <title>Rhodoferax potami sp. nov. and Rhodoferax mekongensis sp. nov., isolated from the Mekong River in Thailand.</title>
        <authorList>
            <person name="Kitikhun S."/>
            <person name="Charoenyingcharoen P."/>
            <person name="Siriarchawattana P."/>
            <person name="Likhitrattanapisal S."/>
            <person name="Nilsakha T."/>
            <person name="Chanpet A."/>
            <person name="Rattanawaree P."/>
            <person name="Ingsriswang S."/>
        </authorList>
    </citation>
    <scope>NUCLEOTIDE SEQUENCE [LARGE SCALE GENOMIC DNA]</scope>
    <source>
        <strain evidence="1 2">TBRC 17660</strain>
    </source>
</reference>
<name>A0ABU3KHY7_9BURK</name>
<dbReference type="RefSeq" id="WP_313873214.1">
    <property type="nucleotide sequence ID" value="NZ_JAVBIK010000001.1"/>
</dbReference>
<dbReference type="EMBL" id="JAVBIK010000001">
    <property type="protein sequence ID" value="MDT7517384.1"/>
    <property type="molecule type" value="Genomic_DNA"/>
</dbReference>